<dbReference type="PANTHER" id="PTHR34180:SF1">
    <property type="entry name" value="BETA-ALANYL-DOPAMINE_CARCININE HYDROLASE"/>
    <property type="match status" value="1"/>
</dbReference>
<dbReference type="PANTHER" id="PTHR34180">
    <property type="entry name" value="PEPTIDASE C45"/>
    <property type="match status" value="1"/>
</dbReference>
<dbReference type="InterPro" id="IPR047801">
    <property type="entry name" value="Peptidase_C45"/>
</dbReference>
<geneLocation type="plasmid" evidence="3">
    <name>prsp8c3c</name>
</geneLocation>
<evidence type="ECO:0000313" key="3">
    <source>
        <dbReference type="Proteomes" id="UP000185109"/>
    </source>
</evidence>
<feature type="domain" description="Peptidase C45 hydrolase" evidence="1">
    <location>
        <begin position="131"/>
        <end position="351"/>
    </location>
</feature>
<gene>
    <name evidence="2" type="ORF">AM571_PC01121</name>
</gene>
<dbReference type="Pfam" id="PF03417">
    <property type="entry name" value="AAT"/>
    <property type="match status" value="1"/>
</dbReference>
<keyword evidence="2" id="KW-0614">Plasmid</keyword>
<proteinExistence type="predicted"/>
<accession>A0A1L5PFE8</accession>
<dbReference type="AlphaFoldDB" id="A0A1L5PFE8"/>
<dbReference type="Proteomes" id="UP000185109">
    <property type="component" value="Plasmid pRsp8C3c"/>
</dbReference>
<name>A0A1L5PFE8_RHIET</name>
<dbReference type="InterPro" id="IPR047794">
    <property type="entry name" value="C45_proenzyme-like"/>
</dbReference>
<dbReference type="RefSeq" id="WP_074064658.1">
    <property type="nucleotide sequence ID" value="NZ_CP017244.1"/>
</dbReference>
<organism evidence="2 3">
    <name type="scientific">Rhizobium etli 8C-3</name>
    <dbReference type="NCBI Taxonomy" id="538025"/>
    <lineage>
        <taxon>Bacteria</taxon>
        <taxon>Pseudomonadati</taxon>
        <taxon>Pseudomonadota</taxon>
        <taxon>Alphaproteobacteria</taxon>
        <taxon>Hyphomicrobiales</taxon>
        <taxon>Rhizobiaceae</taxon>
        <taxon>Rhizobium/Agrobacterium group</taxon>
        <taxon>Rhizobium</taxon>
    </lineage>
</organism>
<evidence type="ECO:0000313" key="2">
    <source>
        <dbReference type="EMBL" id="APO78855.1"/>
    </source>
</evidence>
<dbReference type="GO" id="GO:0016740">
    <property type="term" value="F:transferase activity"/>
    <property type="evidence" value="ECO:0007669"/>
    <property type="project" value="UniProtKB-KW"/>
</dbReference>
<sequence>MPATSFPLISIFGSPRERGLQYGRQAEDRVRRSVALYSGRLGQIGISEQDLTDMVGSYVPVIEAFDPAFIEEMTGIAEGAGLSFDQIVLINARTEILAKARRRQAAQAEHSGDGCTGVVVLPERSQTGELIHAQNWDWIAECAETAIVLRVQPDKGPSYQTFTEAGGLARSGMNDRGIAITANYLESDRDFAQDGVPLSLIRRMVLQQEHMAMAMRAVAATGKSASNNIIVSHKDGFGISFECAPDEAFNIYPENGLIVHANHWQSPTALLKLREQAHGSWSDSFYRDWRVRHELEQLPKIGVAEVKKALADKFGYPYSVCRPPYRTSRGHVSATVATIVMRPASGEMELAVLPAENPEFTRYPTRNDSEATE</sequence>
<dbReference type="Gene3D" id="3.60.60.10">
    <property type="entry name" value="Penicillin V Acylase, Chain A"/>
    <property type="match status" value="1"/>
</dbReference>
<dbReference type="NCBIfam" id="NF040521">
    <property type="entry name" value="C45_proenzyme"/>
    <property type="match status" value="1"/>
</dbReference>
<evidence type="ECO:0000259" key="1">
    <source>
        <dbReference type="Pfam" id="PF03417"/>
    </source>
</evidence>
<dbReference type="InterPro" id="IPR005079">
    <property type="entry name" value="Peptidase_C45_hydrolase"/>
</dbReference>
<keyword evidence="2" id="KW-0808">Transferase</keyword>
<protein>
    <submittedName>
        <fullName evidence="2">Acyl-coenzyme A:6-aminopenicillanic acid acyl-transferase family protein</fullName>
    </submittedName>
</protein>
<dbReference type="Gene3D" id="1.10.10.2120">
    <property type="match status" value="1"/>
</dbReference>
<dbReference type="EMBL" id="CP017244">
    <property type="protein sequence ID" value="APO78855.1"/>
    <property type="molecule type" value="Genomic_DNA"/>
</dbReference>
<reference evidence="2 3" key="1">
    <citation type="submission" date="2016-09" db="EMBL/GenBank/DDBJ databases">
        <title>The complete genome sequences of Rhizobium gallicum, symbiovars gallicum and phaseoli, symbionts associated to common bean (Phaseolus vulgaris).</title>
        <authorList>
            <person name="Bustos P."/>
            <person name="Santamaria R.I."/>
            <person name="Perez-Carrascal O.M."/>
            <person name="Juarez S."/>
            <person name="Lozano L."/>
            <person name="Martinez-Flores I."/>
            <person name="Martinez-Romero E."/>
            <person name="Cevallos M."/>
            <person name="Romero D."/>
            <person name="Davila G."/>
            <person name="Gonzalez V."/>
        </authorList>
    </citation>
    <scope>NUCLEOTIDE SEQUENCE [LARGE SCALE GENOMIC DNA]</scope>
    <source>
        <strain evidence="2 3">8C-3</strain>
        <plasmid evidence="3">Plasmid prsp8c3c</plasmid>
    </source>
</reference>